<dbReference type="InterPro" id="IPR002421">
    <property type="entry name" value="5-3_exonuclease"/>
</dbReference>
<dbReference type="GO" id="GO:0006302">
    <property type="term" value="P:double-strand break repair"/>
    <property type="evidence" value="ECO:0007669"/>
    <property type="project" value="TreeGrafter"/>
</dbReference>
<keyword evidence="12 16" id="KW-0238">DNA-binding</keyword>
<evidence type="ECO:0000256" key="16">
    <source>
        <dbReference type="RuleBase" id="RU004460"/>
    </source>
</evidence>
<dbReference type="SMART" id="SM00279">
    <property type="entry name" value="HhH2"/>
    <property type="match status" value="1"/>
</dbReference>
<dbReference type="Gene3D" id="3.30.70.370">
    <property type="match status" value="1"/>
</dbReference>
<protein>
    <recommendedName>
        <fullName evidence="3 15">DNA polymerase I</fullName>
        <ecNumber evidence="2 15">2.7.7.7</ecNumber>
    </recommendedName>
</protein>
<proteinExistence type="inferred from homology"/>
<dbReference type="InterPro" id="IPR002298">
    <property type="entry name" value="DNA_polymerase_A"/>
</dbReference>
<dbReference type="CDD" id="cd09859">
    <property type="entry name" value="PIN_53EXO"/>
    <property type="match status" value="1"/>
</dbReference>
<dbReference type="InterPro" id="IPR001098">
    <property type="entry name" value="DNA-dir_DNA_pol_A_palm_dom"/>
</dbReference>
<organism evidence="21 22">
    <name type="scientific">Candidatus Kerfeldbacteria bacterium RIFCSPHIGHO2_12_FULL_48_17</name>
    <dbReference type="NCBI Taxonomy" id="1798542"/>
    <lineage>
        <taxon>Bacteria</taxon>
        <taxon>Candidatus Kerfeldiibacteriota</taxon>
    </lineage>
</organism>
<dbReference type="CDD" id="cd09898">
    <property type="entry name" value="H3TH_53EXO"/>
    <property type="match status" value="1"/>
</dbReference>
<dbReference type="EC" id="2.7.7.7" evidence="2 15"/>
<evidence type="ECO:0000313" key="22">
    <source>
        <dbReference type="Proteomes" id="UP000176952"/>
    </source>
</evidence>
<dbReference type="GO" id="GO:0008409">
    <property type="term" value="F:5'-3' exonuclease activity"/>
    <property type="evidence" value="ECO:0007669"/>
    <property type="project" value="UniProtKB-UniRule"/>
</dbReference>
<dbReference type="SMART" id="SM00474">
    <property type="entry name" value="35EXOc"/>
    <property type="match status" value="1"/>
</dbReference>
<dbReference type="InterPro" id="IPR008918">
    <property type="entry name" value="HhH2"/>
</dbReference>
<reference evidence="21 22" key="1">
    <citation type="journal article" date="2016" name="Nat. Commun.">
        <title>Thousands of microbial genomes shed light on interconnected biogeochemical processes in an aquifer system.</title>
        <authorList>
            <person name="Anantharaman K."/>
            <person name="Brown C.T."/>
            <person name="Hug L.A."/>
            <person name="Sharon I."/>
            <person name="Castelle C.J."/>
            <person name="Probst A.J."/>
            <person name="Thomas B.C."/>
            <person name="Singh A."/>
            <person name="Wilkins M.J."/>
            <person name="Karaoz U."/>
            <person name="Brodie E.L."/>
            <person name="Williams K.H."/>
            <person name="Hubbard S.S."/>
            <person name="Banfield J.F."/>
        </authorList>
    </citation>
    <scope>NUCLEOTIDE SEQUENCE [LARGE SCALE GENOMIC DNA]</scope>
</reference>
<evidence type="ECO:0000256" key="10">
    <source>
        <dbReference type="ARBA" id="ARBA00022839"/>
    </source>
</evidence>
<dbReference type="Pfam" id="PF01612">
    <property type="entry name" value="DNA_pol_A_exo1"/>
    <property type="match status" value="1"/>
</dbReference>
<keyword evidence="11 16" id="KW-0239">DNA-directed DNA polymerase</keyword>
<dbReference type="InterPro" id="IPR029060">
    <property type="entry name" value="PIN-like_dom_sf"/>
</dbReference>
<evidence type="ECO:0000256" key="11">
    <source>
        <dbReference type="ARBA" id="ARBA00022932"/>
    </source>
</evidence>
<feature type="region of interest" description="Disordered" evidence="17">
    <location>
        <begin position="314"/>
        <end position="341"/>
    </location>
</feature>
<comment type="similarity">
    <text evidence="1 16">Belongs to the DNA polymerase type-A family.</text>
</comment>
<keyword evidence="7" id="KW-0540">Nuclease</keyword>
<dbReference type="Gene3D" id="3.40.50.1010">
    <property type="entry name" value="5'-nuclease"/>
    <property type="match status" value="1"/>
</dbReference>
<evidence type="ECO:0000256" key="2">
    <source>
        <dbReference type="ARBA" id="ARBA00012417"/>
    </source>
</evidence>
<dbReference type="SUPFAM" id="SSF56672">
    <property type="entry name" value="DNA/RNA polymerases"/>
    <property type="match status" value="1"/>
</dbReference>
<accession>A0A1G2B193</accession>
<dbReference type="InterPro" id="IPR020046">
    <property type="entry name" value="5-3_exonucl_a-hlix_arch_N"/>
</dbReference>
<evidence type="ECO:0000256" key="12">
    <source>
        <dbReference type="ARBA" id="ARBA00023125"/>
    </source>
</evidence>
<dbReference type="Gene3D" id="1.10.150.20">
    <property type="entry name" value="5' to 3' exonuclease, C-terminal subdomain"/>
    <property type="match status" value="2"/>
</dbReference>
<dbReference type="Proteomes" id="UP000176952">
    <property type="component" value="Unassembled WGS sequence"/>
</dbReference>
<dbReference type="SMART" id="SM00475">
    <property type="entry name" value="53EXOc"/>
    <property type="match status" value="1"/>
</dbReference>
<evidence type="ECO:0000256" key="15">
    <source>
        <dbReference type="NCBIfam" id="TIGR00593"/>
    </source>
</evidence>
<dbReference type="InterPro" id="IPR036279">
    <property type="entry name" value="5-3_exonuclease_C_sf"/>
</dbReference>
<dbReference type="Pfam" id="PF01367">
    <property type="entry name" value="5_3_exonuc"/>
    <property type="match status" value="1"/>
</dbReference>
<dbReference type="InterPro" id="IPR036397">
    <property type="entry name" value="RNaseH_sf"/>
</dbReference>
<evidence type="ECO:0000259" key="20">
    <source>
        <dbReference type="SMART" id="SM00482"/>
    </source>
</evidence>
<dbReference type="Pfam" id="PF02739">
    <property type="entry name" value="5_3_exonuc_N"/>
    <property type="match status" value="1"/>
</dbReference>
<keyword evidence="6 16" id="KW-0235">DNA replication</keyword>
<dbReference type="InterPro" id="IPR020045">
    <property type="entry name" value="DNA_polI_H3TH"/>
</dbReference>
<evidence type="ECO:0000256" key="3">
    <source>
        <dbReference type="ARBA" id="ARBA00020311"/>
    </source>
</evidence>
<sequence>MAKRKEKFVIIDGHALIHRAFHALPPLTTKKGEIVNAIYGFTSILLKVVKELRPEYLVVTFDAPGGTFRHEEYKEYKATRKKQADELYEQIPKVVDMVRAFGIPTFEQRGVEADDLIGTLKTRVIENTPDVDVVIVTGDMDTLQLVDHRTTVQTMKTGVKELQVYDEAAVRARYGGLRPAQMIDYKALRGDPSDNIPGVRGIGEKGAIHLLVKYGDLAGVYKHLDELPAGLADKLREHKKDADMSRWLATIKLDVPVKLVLSEARFADIPRDAVVKLFQRYEFKSLLAQLLSVTGSGQSSLFATGGDRAVAQKRTDAAPSAGDAVGGGGAGPAAVGKKHSGTKPKQNYILVDTADKLKDFTVKLKQQKIFAVDTETTGLNPFEATLLGMSFAWKSGQAYYVLAEFAPQLKSMLENPAVKKVGHNIKFDMESLRSADINMQGIFFDTMIASYLLNPGSRAHGLDRVVFTEIGYEMMPITDLIGKGKKQLTLDQVAASKVAWYAAEDADYTWQLYTLLAPQLKAKHVDRVMEDIDMPLVPVLADMERYGVKIDSAFLQDMSKTFARKITQIEKKIYSHAGKEFNIASPLQLKEILFERLKLPTHGISKTKTGYSTGADELEKLRTAHPIIPLISQYREYTKLKSTYIDALPLLVSKKTGRLHTSFNQTIAATGRLSSTDPNLQNIPIRTELGRAIRQAFVAERGFTLVAADYSQIELRIVASLAGDKEMLATFKRGEDIHTATAAYVHGLKPAEVTKDQRRAAKAVNFGILYGMGAYGIARDAGISREEAAEFLERYLSLYSGVKKYLDRTLEEGRKRGYTETVFGRRRYLPELNSGMRQVRAAAERMAVNMPVQGTEADIVKLAMIAVAKWLARDYTAKQVRMLLQVHDELVFEVETALVPKFAAALKKIMEGVYKLKCPMVVDLHAGKNWDAMDEIF</sequence>
<dbReference type="GO" id="GO:0003887">
    <property type="term" value="F:DNA-directed DNA polymerase activity"/>
    <property type="evidence" value="ECO:0007669"/>
    <property type="project" value="UniProtKB-UniRule"/>
</dbReference>
<dbReference type="FunFam" id="1.10.150.20:FF:000002">
    <property type="entry name" value="DNA polymerase I"/>
    <property type="match status" value="1"/>
</dbReference>
<dbReference type="EMBL" id="MHKD01000024">
    <property type="protein sequence ID" value="OGY82952.1"/>
    <property type="molecule type" value="Genomic_DNA"/>
</dbReference>
<dbReference type="CDD" id="cd06139">
    <property type="entry name" value="DNA_polA_I_Ecoli_like_exo"/>
    <property type="match status" value="1"/>
</dbReference>
<dbReference type="PANTHER" id="PTHR10133">
    <property type="entry name" value="DNA POLYMERASE I"/>
    <property type="match status" value="1"/>
</dbReference>
<dbReference type="SMART" id="SM00482">
    <property type="entry name" value="POLAc"/>
    <property type="match status" value="1"/>
</dbReference>
<evidence type="ECO:0000259" key="19">
    <source>
        <dbReference type="SMART" id="SM00475"/>
    </source>
</evidence>
<comment type="function">
    <text evidence="16">In addition to polymerase activity, this DNA polymerase exhibits 3'-5' and 5'-3' exonuclease activity.</text>
</comment>
<feature type="domain" description="5'-3' exonuclease" evidence="19">
    <location>
        <begin position="4"/>
        <end position="267"/>
    </location>
</feature>
<comment type="caution">
    <text evidence="21">The sequence shown here is derived from an EMBL/GenBank/DDBJ whole genome shotgun (WGS) entry which is preliminary data.</text>
</comment>
<evidence type="ECO:0000256" key="6">
    <source>
        <dbReference type="ARBA" id="ARBA00022705"/>
    </source>
</evidence>
<evidence type="ECO:0000256" key="4">
    <source>
        <dbReference type="ARBA" id="ARBA00022679"/>
    </source>
</evidence>
<evidence type="ECO:0000259" key="18">
    <source>
        <dbReference type="SMART" id="SM00474"/>
    </source>
</evidence>
<evidence type="ECO:0000256" key="5">
    <source>
        <dbReference type="ARBA" id="ARBA00022695"/>
    </source>
</evidence>
<dbReference type="SUPFAM" id="SSF88723">
    <property type="entry name" value="PIN domain-like"/>
    <property type="match status" value="1"/>
</dbReference>
<dbReference type="STRING" id="1798542.A3F54_04585"/>
<dbReference type="NCBIfam" id="TIGR00593">
    <property type="entry name" value="pola"/>
    <property type="match status" value="1"/>
</dbReference>
<keyword evidence="9 16" id="KW-0378">Hydrolase</keyword>
<evidence type="ECO:0000256" key="1">
    <source>
        <dbReference type="ARBA" id="ARBA00007705"/>
    </source>
</evidence>
<dbReference type="GO" id="GO:0003677">
    <property type="term" value="F:DNA binding"/>
    <property type="evidence" value="ECO:0007669"/>
    <property type="project" value="UniProtKB-UniRule"/>
</dbReference>
<gene>
    <name evidence="16" type="primary">polA</name>
    <name evidence="21" type="ORF">A3F54_04585</name>
</gene>
<keyword evidence="10 16" id="KW-0269">Exonuclease</keyword>
<dbReference type="GO" id="GO:0006261">
    <property type="term" value="P:DNA-templated DNA replication"/>
    <property type="evidence" value="ECO:0007669"/>
    <property type="project" value="UniProtKB-UniRule"/>
</dbReference>
<keyword evidence="4 16" id="KW-0808">Transferase</keyword>
<feature type="domain" description="3'-5' exonuclease" evidence="18">
    <location>
        <begin position="348"/>
        <end position="521"/>
    </location>
</feature>
<keyword evidence="5 16" id="KW-0548">Nucleotidyltransferase</keyword>
<evidence type="ECO:0000313" key="21">
    <source>
        <dbReference type="EMBL" id="OGY82952.1"/>
    </source>
</evidence>
<dbReference type="InterPro" id="IPR043502">
    <property type="entry name" value="DNA/RNA_pol_sf"/>
</dbReference>
<dbReference type="InterPro" id="IPR012337">
    <property type="entry name" value="RNaseH-like_sf"/>
</dbReference>
<dbReference type="SUPFAM" id="SSF53098">
    <property type="entry name" value="Ribonuclease H-like"/>
    <property type="match status" value="1"/>
</dbReference>
<evidence type="ECO:0000256" key="9">
    <source>
        <dbReference type="ARBA" id="ARBA00022801"/>
    </source>
</evidence>
<dbReference type="InterPro" id="IPR018320">
    <property type="entry name" value="DNA_polymerase_1"/>
</dbReference>
<dbReference type="NCBIfam" id="NF004397">
    <property type="entry name" value="PRK05755.1"/>
    <property type="match status" value="1"/>
</dbReference>
<keyword evidence="13 16" id="KW-0234">DNA repair</keyword>
<dbReference type="Gene3D" id="1.20.1060.10">
    <property type="entry name" value="Taq DNA Polymerase, Chain T, domain 4"/>
    <property type="match status" value="1"/>
</dbReference>
<evidence type="ECO:0000256" key="7">
    <source>
        <dbReference type="ARBA" id="ARBA00022722"/>
    </source>
</evidence>
<dbReference type="FunFam" id="1.10.150.20:FF:000003">
    <property type="entry name" value="DNA polymerase I"/>
    <property type="match status" value="1"/>
</dbReference>
<dbReference type="CDD" id="cd08637">
    <property type="entry name" value="DNA_pol_A_pol_I_C"/>
    <property type="match status" value="1"/>
</dbReference>
<dbReference type="Pfam" id="PF00476">
    <property type="entry name" value="DNA_pol_A"/>
    <property type="match status" value="1"/>
</dbReference>
<dbReference type="GO" id="GO:0008408">
    <property type="term" value="F:3'-5' exonuclease activity"/>
    <property type="evidence" value="ECO:0007669"/>
    <property type="project" value="UniProtKB-UniRule"/>
</dbReference>
<keyword evidence="8 16" id="KW-0227">DNA damage</keyword>
<dbReference type="FunFam" id="1.20.1060.10:FF:000001">
    <property type="entry name" value="DNA polymerase I"/>
    <property type="match status" value="1"/>
</dbReference>
<evidence type="ECO:0000256" key="8">
    <source>
        <dbReference type="ARBA" id="ARBA00022763"/>
    </source>
</evidence>
<evidence type="ECO:0000256" key="17">
    <source>
        <dbReference type="SAM" id="MobiDB-lite"/>
    </source>
</evidence>
<dbReference type="Gene3D" id="3.30.420.10">
    <property type="entry name" value="Ribonuclease H-like superfamily/Ribonuclease H"/>
    <property type="match status" value="1"/>
</dbReference>
<dbReference type="PROSITE" id="PS00447">
    <property type="entry name" value="DNA_POLYMERASE_A"/>
    <property type="match status" value="1"/>
</dbReference>
<dbReference type="InterPro" id="IPR002562">
    <property type="entry name" value="3'-5'_exonuclease_dom"/>
</dbReference>
<dbReference type="AlphaFoldDB" id="A0A1G2B193"/>
<dbReference type="InterPro" id="IPR019760">
    <property type="entry name" value="DNA-dir_DNA_pol_A_CS"/>
</dbReference>
<dbReference type="PRINTS" id="PR00868">
    <property type="entry name" value="DNAPOLI"/>
</dbReference>
<name>A0A1G2B193_9BACT</name>
<evidence type="ECO:0000256" key="14">
    <source>
        <dbReference type="ARBA" id="ARBA00049244"/>
    </source>
</evidence>
<feature type="domain" description="DNA-directed DNA polymerase family A palm" evidence="20">
    <location>
        <begin position="690"/>
        <end position="898"/>
    </location>
</feature>
<dbReference type="PANTHER" id="PTHR10133:SF27">
    <property type="entry name" value="DNA POLYMERASE NU"/>
    <property type="match status" value="1"/>
</dbReference>
<dbReference type="SUPFAM" id="SSF47807">
    <property type="entry name" value="5' to 3' exonuclease, C-terminal subdomain"/>
    <property type="match status" value="1"/>
</dbReference>
<comment type="catalytic activity">
    <reaction evidence="14 16">
        <text>DNA(n) + a 2'-deoxyribonucleoside 5'-triphosphate = DNA(n+1) + diphosphate</text>
        <dbReference type="Rhea" id="RHEA:22508"/>
        <dbReference type="Rhea" id="RHEA-COMP:17339"/>
        <dbReference type="Rhea" id="RHEA-COMP:17340"/>
        <dbReference type="ChEBI" id="CHEBI:33019"/>
        <dbReference type="ChEBI" id="CHEBI:61560"/>
        <dbReference type="ChEBI" id="CHEBI:173112"/>
        <dbReference type="EC" id="2.7.7.7"/>
    </reaction>
</comment>
<evidence type="ECO:0000256" key="13">
    <source>
        <dbReference type="ARBA" id="ARBA00023204"/>
    </source>
</evidence>